<evidence type="ECO:0000313" key="2">
    <source>
        <dbReference type="Proteomes" id="UP000001542"/>
    </source>
</evidence>
<evidence type="ECO:0000313" key="1">
    <source>
        <dbReference type="EMBL" id="EAY14653.1"/>
    </source>
</evidence>
<protein>
    <recommendedName>
        <fullName evidence="3">Ubiquitin-like domain-containing protein</fullName>
    </recommendedName>
</protein>
<dbReference type="EMBL" id="DS113267">
    <property type="protein sequence ID" value="EAY14653.1"/>
    <property type="molecule type" value="Genomic_DNA"/>
</dbReference>
<reference evidence="1" key="1">
    <citation type="submission" date="2006-10" db="EMBL/GenBank/DDBJ databases">
        <authorList>
            <person name="Amadeo P."/>
            <person name="Zhao Q."/>
            <person name="Wortman J."/>
            <person name="Fraser-Liggett C."/>
            <person name="Carlton J."/>
        </authorList>
    </citation>
    <scope>NUCLEOTIDE SEQUENCE</scope>
    <source>
        <strain evidence="1">G3</strain>
    </source>
</reference>
<dbReference type="SUPFAM" id="SSF54236">
    <property type="entry name" value="Ubiquitin-like"/>
    <property type="match status" value="1"/>
</dbReference>
<dbReference type="InParanoid" id="A2DY44"/>
<dbReference type="Proteomes" id="UP000001542">
    <property type="component" value="Unassembled WGS sequence"/>
</dbReference>
<keyword evidence="2" id="KW-1185">Reference proteome</keyword>
<dbReference type="InterPro" id="IPR029071">
    <property type="entry name" value="Ubiquitin-like_domsf"/>
</dbReference>
<evidence type="ECO:0008006" key="3">
    <source>
        <dbReference type="Google" id="ProtNLM"/>
    </source>
</evidence>
<organism evidence="1 2">
    <name type="scientific">Trichomonas vaginalis (strain ATCC PRA-98 / G3)</name>
    <dbReference type="NCBI Taxonomy" id="412133"/>
    <lineage>
        <taxon>Eukaryota</taxon>
        <taxon>Metamonada</taxon>
        <taxon>Parabasalia</taxon>
        <taxon>Trichomonadida</taxon>
        <taxon>Trichomonadidae</taxon>
        <taxon>Trichomonas</taxon>
    </lineage>
</organism>
<dbReference type="VEuPathDB" id="TrichDB:TVAG_460700"/>
<proteinExistence type="predicted"/>
<accession>A2DY44</accession>
<dbReference type="SMR" id="A2DY44"/>
<dbReference type="VEuPathDB" id="TrichDB:TVAGG3_0644460"/>
<dbReference type="AlphaFoldDB" id="A2DY44"/>
<sequence>MQVWIHTCDNKIYRHTFSHNDSVQSVQDIANMTCQSLILYNNTILVPSMPLGYYKISNGSHIYIVPQWTQKVVPKPVKFSPAQVDDIKREAERIKDMMYSKIDSTPKYFSKIVKRFNGIKREENLNVEQQTLSIPSKLVSPSSTALPKFW</sequence>
<reference evidence="1" key="2">
    <citation type="journal article" date="2007" name="Science">
        <title>Draft genome sequence of the sexually transmitted pathogen Trichomonas vaginalis.</title>
        <authorList>
            <person name="Carlton J.M."/>
            <person name="Hirt R.P."/>
            <person name="Silva J.C."/>
            <person name="Delcher A.L."/>
            <person name="Schatz M."/>
            <person name="Zhao Q."/>
            <person name="Wortman J.R."/>
            <person name="Bidwell S.L."/>
            <person name="Alsmark U.C.M."/>
            <person name="Besteiro S."/>
            <person name="Sicheritz-Ponten T."/>
            <person name="Noel C.J."/>
            <person name="Dacks J.B."/>
            <person name="Foster P.G."/>
            <person name="Simillion C."/>
            <person name="Van de Peer Y."/>
            <person name="Miranda-Saavedra D."/>
            <person name="Barton G.J."/>
            <person name="Westrop G.D."/>
            <person name="Mueller S."/>
            <person name="Dessi D."/>
            <person name="Fiori P.L."/>
            <person name="Ren Q."/>
            <person name="Paulsen I."/>
            <person name="Zhang H."/>
            <person name="Bastida-Corcuera F.D."/>
            <person name="Simoes-Barbosa A."/>
            <person name="Brown M.T."/>
            <person name="Hayes R.D."/>
            <person name="Mukherjee M."/>
            <person name="Okumura C.Y."/>
            <person name="Schneider R."/>
            <person name="Smith A.J."/>
            <person name="Vanacova S."/>
            <person name="Villalvazo M."/>
            <person name="Haas B.J."/>
            <person name="Pertea M."/>
            <person name="Feldblyum T.V."/>
            <person name="Utterback T.R."/>
            <person name="Shu C.L."/>
            <person name="Osoegawa K."/>
            <person name="de Jong P.J."/>
            <person name="Hrdy I."/>
            <person name="Horvathova L."/>
            <person name="Zubacova Z."/>
            <person name="Dolezal P."/>
            <person name="Malik S.B."/>
            <person name="Logsdon J.M. Jr."/>
            <person name="Henze K."/>
            <person name="Gupta A."/>
            <person name="Wang C.C."/>
            <person name="Dunne R.L."/>
            <person name="Upcroft J.A."/>
            <person name="Upcroft P."/>
            <person name="White O."/>
            <person name="Salzberg S.L."/>
            <person name="Tang P."/>
            <person name="Chiu C.-H."/>
            <person name="Lee Y.-S."/>
            <person name="Embley T.M."/>
            <person name="Coombs G.H."/>
            <person name="Mottram J.C."/>
            <person name="Tachezy J."/>
            <person name="Fraser-Liggett C.M."/>
            <person name="Johnson P.J."/>
        </authorList>
    </citation>
    <scope>NUCLEOTIDE SEQUENCE [LARGE SCALE GENOMIC DNA]</scope>
    <source>
        <strain evidence="1">G3</strain>
    </source>
</reference>
<name>A2DY44_TRIV3</name>
<dbReference type="RefSeq" id="XP_001326876.1">
    <property type="nucleotide sequence ID" value="XM_001326841.1"/>
</dbReference>
<gene>
    <name evidence="1" type="ORF">TVAG_460700</name>
</gene>
<dbReference type="KEGG" id="tva:4772646"/>
<dbReference type="CDD" id="cd17039">
    <property type="entry name" value="Ubl_ubiquitin_like"/>
    <property type="match status" value="1"/>
</dbReference>